<gene>
    <name evidence="2" type="ORF">DN745_12645</name>
</gene>
<dbReference type="AlphaFoldDB" id="A0A2Z4FN64"/>
<dbReference type="KEGG" id="bsed:DN745_12645"/>
<dbReference type="InterPro" id="IPR007569">
    <property type="entry name" value="DUF559"/>
</dbReference>
<dbReference type="RefSeq" id="WP_111335345.1">
    <property type="nucleotide sequence ID" value="NZ_CP030032.1"/>
</dbReference>
<dbReference type="Proteomes" id="UP000249799">
    <property type="component" value="Chromosome"/>
</dbReference>
<dbReference type="Gene3D" id="3.40.960.10">
    <property type="entry name" value="VSR Endonuclease"/>
    <property type="match status" value="1"/>
</dbReference>
<feature type="domain" description="DUF559" evidence="1">
    <location>
        <begin position="13"/>
        <end position="93"/>
    </location>
</feature>
<sequence length="95" mass="11543">MPCLRNKNTCCAENIGGYKFRRQHILKPFIVDFYCADNKVVVEVDGPHHQKPSRRRYDERRDHILRQRYDVHILRFDVRRMYENVDKVLAEILDL</sequence>
<dbReference type="InterPro" id="IPR011335">
    <property type="entry name" value="Restrct_endonuc-II-like"/>
</dbReference>
<dbReference type="OrthoDB" id="9798754at2"/>
<dbReference type="Pfam" id="PF04480">
    <property type="entry name" value="DUF559"/>
    <property type="match status" value="1"/>
</dbReference>
<name>A0A2Z4FN64_9DELT</name>
<keyword evidence="3" id="KW-1185">Reference proteome</keyword>
<dbReference type="SUPFAM" id="SSF52980">
    <property type="entry name" value="Restriction endonuclease-like"/>
    <property type="match status" value="1"/>
</dbReference>
<evidence type="ECO:0000313" key="2">
    <source>
        <dbReference type="EMBL" id="AWV90134.1"/>
    </source>
</evidence>
<reference evidence="2 3" key="1">
    <citation type="submission" date="2018-06" db="EMBL/GenBank/DDBJ databases">
        <title>Lujinxingia sediminis gen. nov. sp. nov., a new facultative anaerobic member of the class Deltaproteobacteria, and proposal of Lujinxingaceae fam. nov.</title>
        <authorList>
            <person name="Guo L.-Y."/>
            <person name="Li C.-M."/>
            <person name="Wang S."/>
            <person name="Du Z.-J."/>
        </authorList>
    </citation>
    <scope>NUCLEOTIDE SEQUENCE [LARGE SCALE GENOMIC DNA]</scope>
    <source>
        <strain evidence="2 3">FA350</strain>
    </source>
</reference>
<accession>A0A2Z4FN64</accession>
<evidence type="ECO:0000259" key="1">
    <source>
        <dbReference type="Pfam" id="PF04480"/>
    </source>
</evidence>
<dbReference type="EMBL" id="CP030032">
    <property type="protein sequence ID" value="AWV90134.1"/>
    <property type="molecule type" value="Genomic_DNA"/>
</dbReference>
<protein>
    <recommendedName>
        <fullName evidence="1">DUF559 domain-containing protein</fullName>
    </recommendedName>
</protein>
<dbReference type="PANTHER" id="PTHR38590:SF1">
    <property type="entry name" value="BLL0828 PROTEIN"/>
    <property type="match status" value="1"/>
</dbReference>
<dbReference type="PANTHER" id="PTHR38590">
    <property type="entry name" value="BLL0828 PROTEIN"/>
    <property type="match status" value="1"/>
</dbReference>
<dbReference type="InterPro" id="IPR047216">
    <property type="entry name" value="Endonuclease_DUF559_bact"/>
</dbReference>
<organism evidence="2 3">
    <name type="scientific">Bradymonas sediminis</name>
    <dbReference type="NCBI Taxonomy" id="1548548"/>
    <lineage>
        <taxon>Bacteria</taxon>
        <taxon>Deltaproteobacteria</taxon>
        <taxon>Bradymonadales</taxon>
        <taxon>Bradymonadaceae</taxon>
        <taxon>Bradymonas</taxon>
    </lineage>
</organism>
<proteinExistence type="predicted"/>
<evidence type="ECO:0000313" key="3">
    <source>
        <dbReference type="Proteomes" id="UP000249799"/>
    </source>
</evidence>